<evidence type="ECO:0000256" key="3">
    <source>
        <dbReference type="ARBA" id="ARBA00022452"/>
    </source>
</evidence>
<reference evidence="16" key="1">
    <citation type="journal article" date="2019" name="Int. J. Syst. Evol. Microbiol.">
        <title>The Global Catalogue of Microorganisms (GCM) 10K type strain sequencing project: providing services to taxonomists for standard genome sequencing and annotation.</title>
        <authorList>
            <consortium name="The Broad Institute Genomics Platform"/>
            <consortium name="The Broad Institute Genome Sequencing Center for Infectious Disease"/>
            <person name="Wu L."/>
            <person name="Ma J."/>
        </authorList>
    </citation>
    <scope>NUCLEOTIDE SEQUENCE [LARGE SCALE GENOMIC DNA]</scope>
    <source>
        <strain evidence="16">KCTC 42224</strain>
    </source>
</reference>
<organism evidence="15 16">
    <name type="scientific">Novosphingobium pokkalii</name>
    <dbReference type="NCBI Taxonomy" id="1770194"/>
    <lineage>
        <taxon>Bacteria</taxon>
        <taxon>Pseudomonadati</taxon>
        <taxon>Pseudomonadota</taxon>
        <taxon>Alphaproteobacteria</taxon>
        <taxon>Sphingomonadales</taxon>
        <taxon>Sphingomonadaceae</taxon>
        <taxon>Novosphingobium</taxon>
    </lineage>
</organism>
<evidence type="ECO:0000256" key="8">
    <source>
        <dbReference type="ARBA" id="ARBA00023077"/>
    </source>
</evidence>
<evidence type="ECO:0000256" key="12">
    <source>
        <dbReference type="RuleBase" id="RU003357"/>
    </source>
</evidence>
<feature type="domain" description="TonB-dependent receptor-like beta-barrel" evidence="13">
    <location>
        <begin position="258"/>
        <end position="692"/>
    </location>
</feature>
<evidence type="ECO:0000256" key="10">
    <source>
        <dbReference type="ARBA" id="ARBA00023237"/>
    </source>
</evidence>
<dbReference type="InterPro" id="IPR039426">
    <property type="entry name" value="TonB-dep_rcpt-like"/>
</dbReference>
<comment type="similarity">
    <text evidence="11 12">Belongs to the TonB-dependent receptor family.</text>
</comment>
<evidence type="ECO:0000313" key="16">
    <source>
        <dbReference type="Proteomes" id="UP001595683"/>
    </source>
</evidence>
<dbReference type="Pfam" id="PF00593">
    <property type="entry name" value="TonB_dep_Rec_b-barrel"/>
    <property type="match status" value="1"/>
</dbReference>
<protein>
    <submittedName>
        <fullName evidence="15">TonB-dependent receptor</fullName>
    </submittedName>
</protein>
<keyword evidence="10 11" id="KW-0998">Cell outer membrane</keyword>
<evidence type="ECO:0000313" key="15">
    <source>
        <dbReference type="EMBL" id="MFC3671364.1"/>
    </source>
</evidence>
<evidence type="ECO:0000256" key="9">
    <source>
        <dbReference type="ARBA" id="ARBA00023136"/>
    </source>
</evidence>
<dbReference type="InterPro" id="IPR012910">
    <property type="entry name" value="Plug_dom"/>
</dbReference>
<proteinExistence type="inferred from homology"/>
<keyword evidence="16" id="KW-1185">Reference proteome</keyword>
<evidence type="ECO:0000259" key="13">
    <source>
        <dbReference type="Pfam" id="PF00593"/>
    </source>
</evidence>
<keyword evidence="8 12" id="KW-0798">TonB box</keyword>
<keyword evidence="9 11" id="KW-0472">Membrane</keyword>
<feature type="domain" description="TonB-dependent receptor plug" evidence="14">
    <location>
        <begin position="11"/>
        <end position="117"/>
    </location>
</feature>
<keyword evidence="2 11" id="KW-0813">Transport</keyword>
<evidence type="ECO:0000256" key="5">
    <source>
        <dbReference type="ARBA" id="ARBA00022692"/>
    </source>
</evidence>
<dbReference type="Gene3D" id="2.40.170.20">
    <property type="entry name" value="TonB-dependent receptor, beta-barrel domain"/>
    <property type="match status" value="1"/>
</dbReference>
<gene>
    <name evidence="15" type="ORF">ACFOOT_08000</name>
</gene>
<dbReference type="EMBL" id="JBHRYE010000011">
    <property type="protein sequence ID" value="MFC3671364.1"/>
    <property type="molecule type" value="Genomic_DNA"/>
</dbReference>
<evidence type="ECO:0000256" key="2">
    <source>
        <dbReference type="ARBA" id="ARBA00022448"/>
    </source>
</evidence>
<evidence type="ECO:0000256" key="6">
    <source>
        <dbReference type="ARBA" id="ARBA00023004"/>
    </source>
</evidence>
<dbReference type="Proteomes" id="UP001595683">
    <property type="component" value="Unassembled WGS sequence"/>
</dbReference>
<evidence type="ECO:0000256" key="4">
    <source>
        <dbReference type="ARBA" id="ARBA00022496"/>
    </source>
</evidence>
<evidence type="ECO:0000256" key="1">
    <source>
        <dbReference type="ARBA" id="ARBA00004571"/>
    </source>
</evidence>
<dbReference type="Pfam" id="PF07715">
    <property type="entry name" value="Plug"/>
    <property type="match status" value="1"/>
</dbReference>
<dbReference type="RefSeq" id="WP_191322617.1">
    <property type="nucleotide sequence ID" value="NZ_BMZP01000001.1"/>
</dbReference>
<keyword evidence="15" id="KW-0675">Receptor</keyword>
<accession>A0ABV7V1R6</accession>
<evidence type="ECO:0000256" key="7">
    <source>
        <dbReference type="ARBA" id="ARBA00023065"/>
    </source>
</evidence>
<keyword evidence="5 11" id="KW-0812">Transmembrane</keyword>
<dbReference type="PANTHER" id="PTHR32552">
    <property type="entry name" value="FERRICHROME IRON RECEPTOR-RELATED"/>
    <property type="match status" value="1"/>
</dbReference>
<dbReference type="PANTHER" id="PTHR32552:SF81">
    <property type="entry name" value="TONB-DEPENDENT OUTER MEMBRANE RECEPTOR"/>
    <property type="match status" value="1"/>
</dbReference>
<sequence length="728" mass="79241">MTAQRRSESLQRAALAVSAVSGDALATAGITRPTDLGTVVPVLQIAPAAGPYTLFYLRGVGNFNGNALSDPAIAFNFDGVYVGRPSATTGFFYDIDRIEVLKGPQGTLYGRNATGGAINVITTKPRLNETSGAASVEYGNYNAVNVDAALNLPLGQNAALRAAGTFVRHDGYMRDGTDDQNDLSGRLSLRWEPSAAVSVNIVADAFRQRGKGQGGTPVALGIDGRPGYLSDEGKAFVATQPNLLLGQSMTPLSQTPFLHNNFWGVSATVDWRTALGTFTVIPAYREGSLNFRSDVPGFYIWQRERDYQGSLEARLTSDDARPLRYLLGGFYYRETNRIPFYYIYQQANVNLVQYRQDDENAAAFGRLTYAVTPSIRLTAGARYTSEVKRLDGTLAGNVRACVLASCPDADPLSFSLALDPPNFNPAAGAGTVTLPVFVDNSGASGRRAHFDRATFRLGADWDVTDRNLLYASYESGFKSGGFFFTSDEGVYRPETISAFTLGSKNRFWGQRIQINAELFYWIYRNQQISHLVNDSAGQAIFATQNVGRATYKGAEIDARARLATNTELSADIQYLDARYSTFVYDAPNTNGGVSNGTGCPSLAVSTNYTIDCSGFRPPYAPEWTINLGGQQTIPLQRGDLVADVHAHWQSTTLTGLEFVRDEYQKAYWLVDAQLTYRAPGDRFTLGVYGRNLFDATTIANSGPTAFTIYTSAALNPPRTYGVRASVKF</sequence>
<dbReference type="PROSITE" id="PS52016">
    <property type="entry name" value="TONB_DEPENDENT_REC_3"/>
    <property type="match status" value="1"/>
</dbReference>
<dbReference type="SUPFAM" id="SSF56935">
    <property type="entry name" value="Porins"/>
    <property type="match status" value="1"/>
</dbReference>
<keyword evidence="4" id="KW-0410">Iron transport</keyword>
<comment type="caution">
    <text evidence="15">The sequence shown here is derived from an EMBL/GenBank/DDBJ whole genome shotgun (WGS) entry which is preliminary data.</text>
</comment>
<evidence type="ECO:0000256" key="11">
    <source>
        <dbReference type="PROSITE-ProRule" id="PRU01360"/>
    </source>
</evidence>
<dbReference type="InterPro" id="IPR000531">
    <property type="entry name" value="Beta-barrel_TonB"/>
</dbReference>
<keyword evidence="7" id="KW-0406">Ion transport</keyword>
<name>A0ABV7V1R6_9SPHN</name>
<keyword evidence="3 11" id="KW-1134">Transmembrane beta strand</keyword>
<dbReference type="InterPro" id="IPR036942">
    <property type="entry name" value="Beta-barrel_TonB_sf"/>
</dbReference>
<keyword evidence="6" id="KW-0408">Iron</keyword>
<comment type="subcellular location">
    <subcellularLocation>
        <location evidence="1 11">Cell outer membrane</location>
        <topology evidence="1 11">Multi-pass membrane protein</topology>
    </subcellularLocation>
</comment>
<evidence type="ECO:0000259" key="14">
    <source>
        <dbReference type="Pfam" id="PF07715"/>
    </source>
</evidence>